<comment type="catalytic activity">
    <reaction evidence="9">
        <text>(R)-pantoate + beta-alanine + ATP = (R)-pantothenate + AMP + diphosphate + H(+)</text>
        <dbReference type="Rhea" id="RHEA:10912"/>
        <dbReference type="ChEBI" id="CHEBI:15378"/>
        <dbReference type="ChEBI" id="CHEBI:15980"/>
        <dbReference type="ChEBI" id="CHEBI:29032"/>
        <dbReference type="ChEBI" id="CHEBI:30616"/>
        <dbReference type="ChEBI" id="CHEBI:33019"/>
        <dbReference type="ChEBI" id="CHEBI:57966"/>
        <dbReference type="ChEBI" id="CHEBI:456215"/>
        <dbReference type="EC" id="6.3.2.1"/>
    </reaction>
</comment>
<protein>
    <recommendedName>
        <fullName evidence="3">pantoate--beta-alanine ligase (AMP-forming)</fullName>
        <ecNumber evidence="3">6.3.2.1</ecNumber>
    </recommendedName>
    <alternativeName>
        <fullName evidence="8">Pantoate-activating enzyme</fullName>
    </alternativeName>
</protein>
<dbReference type="SUPFAM" id="SSF52374">
    <property type="entry name" value="Nucleotidylyl transferase"/>
    <property type="match status" value="1"/>
</dbReference>
<evidence type="ECO:0000256" key="3">
    <source>
        <dbReference type="ARBA" id="ARBA00012219"/>
    </source>
</evidence>
<evidence type="ECO:0000256" key="7">
    <source>
        <dbReference type="ARBA" id="ARBA00022840"/>
    </source>
</evidence>
<dbReference type="Pfam" id="PF02569">
    <property type="entry name" value="Pantoate_ligase"/>
    <property type="match status" value="1"/>
</dbReference>
<dbReference type="FunFam" id="3.40.50.620:FF:000013">
    <property type="entry name" value="Pantothenate synthetase"/>
    <property type="match status" value="1"/>
</dbReference>
<sequence>MKIISSPGEMAAWAAKQAGAGRRIGLVPTMGFFHEGHLSLMRLAGRHADRVVVSLFVNPAQFGPGEDLAAYPRDFARDRELAEKEGAAVLFAPDAASIYPEGFQTTVRVGRLTRYLCGASRPGHFDGVATVVCKLFHLTAADCAVFGEKDFQQLAVIRRMVADLNMAVEIIGHPIVREADGLALSSRNAYLDERSRDSALCLSRSLALAQKSAAGGILEARELAGQVRDFILTFPGTEIDYVVFVHSRSLEPVATVDADTRLALAVKINGRVRLIDNGPVLQPAASPATTA</sequence>
<dbReference type="GO" id="GO:0005524">
    <property type="term" value="F:ATP binding"/>
    <property type="evidence" value="ECO:0007669"/>
    <property type="project" value="UniProtKB-KW"/>
</dbReference>
<dbReference type="AlphaFoldDB" id="A0A3B0V0P6"/>
<dbReference type="InterPro" id="IPR014729">
    <property type="entry name" value="Rossmann-like_a/b/a_fold"/>
</dbReference>
<evidence type="ECO:0000256" key="1">
    <source>
        <dbReference type="ARBA" id="ARBA00004990"/>
    </source>
</evidence>
<dbReference type="HAMAP" id="MF_00158">
    <property type="entry name" value="PanC"/>
    <property type="match status" value="1"/>
</dbReference>
<dbReference type="InterPro" id="IPR003721">
    <property type="entry name" value="Pantoate_ligase"/>
</dbReference>
<dbReference type="GO" id="GO:0015940">
    <property type="term" value="P:pantothenate biosynthetic process"/>
    <property type="evidence" value="ECO:0007669"/>
    <property type="project" value="UniProtKB-UniPathway"/>
</dbReference>
<dbReference type="InterPro" id="IPR042176">
    <property type="entry name" value="Pantoate_ligase_C"/>
</dbReference>
<evidence type="ECO:0000256" key="4">
    <source>
        <dbReference type="ARBA" id="ARBA00022598"/>
    </source>
</evidence>
<dbReference type="PANTHER" id="PTHR21299:SF1">
    <property type="entry name" value="PANTOATE--BETA-ALANINE LIGASE"/>
    <property type="match status" value="1"/>
</dbReference>
<dbReference type="GO" id="GO:0004592">
    <property type="term" value="F:pantoate-beta-alanine ligase activity"/>
    <property type="evidence" value="ECO:0007669"/>
    <property type="project" value="UniProtKB-EC"/>
</dbReference>
<proteinExistence type="inferred from homology"/>
<evidence type="ECO:0000256" key="2">
    <source>
        <dbReference type="ARBA" id="ARBA00009256"/>
    </source>
</evidence>
<dbReference type="PANTHER" id="PTHR21299">
    <property type="entry name" value="CYTIDYLATE KINASE/PANTOATE-BETA-ALANINE LIGASE"/>
    <property type="match status" value="1"/>
</dbReference>
<dbReference type="UniPathway" id="UPA00028">
    <property type="reaction ID" value="UER00005"/>
</dbReference>
<dbReference type="EMBL" id="UOEY01000001">
    <property type="protein sequence ID" value="VAW33953.1"/>
    <property type="molecule type" value="Genomic_DNA"/>
</dbReference>
<dbReference type="Gene3D" id="3.30.1300.10">
    <property type="entry name" value="Pantoate-beta-alanine ligase, C-terminal domain"/>
    <property type="match status" value="1"/>
</dbReference>
<evidence type="ECO:0000313" key="10">
    <source>
        <dbReference type="EMBL" id="VAW33953.1"/>
    </source>
</evidence>
<reference evidence="10" key="1">
    <citation type="submission" date="2018-06" db="EMBL/GenBank/DDBJ databases">
        <authorList>
            <person name="Zhirakovskaya E."/>
        </authorList>
    </citation>
    <scope>NUCLEOTIDE SEQUENCE</scope>
</reference>
<organism evidence="10">
    <name type="scientific">hydrothermal vent metagenome</name>
    <dbReference type="NCBI Taxonomy" id="652676"/>
    <lineage>
        <taxon>unclassified sequences</taxon>
        <taxon>metagenomes</taxon>
        <taxon>ecological metagenomes</taxon>
    </lineage>
</organism>
<keyword evidence="5" id="KW-0566">Pantothenate biosynthesis</keyword>
<dbReference type="GO" id="GO:0005829">
    <property type="term" value="C:cytosol"/>
    <property type="evidence" value="ECO:0007669"/>
    <property type="project" value="TreeGrafter"/>
</dbReference>
<comment type="similarity">
    <text evidence="2">Belongs to the pantothenate synthetase family.</text>
</comment>
<evidence type="ECO:0000256" key="6">
    <source>
        <dbReference type="ARBA" id="ARBA00022741"/>
    </source>
</evidence>
<dbReference type="CDD" id="cd00560">
    <property type="entry name" value="PanC"/>
    <property type="match status" value="1"/>
</dbReference>
<dbReference type="NCBIfam" id="TIGR00018">
    <property type="entry name" value="panC"/>
    <property type="match status" value="1"/>
</dbReference>
<keyword evidence="4 10" id="KW-0436">Ligase</keyword>
<name>A0A3B0V0P6_9ZZZZ</name>
<gene>
    <name evidence="10" type="ORF">MNBD_DELTA04-1395</name>
</gene>
<keyword evidence="7" id="KW-0067">ATP-binding</keyword>
<evidence type="ECO:0000256" key="5">
    <source>
        <dbReference type="ARBA" id="ARBA00022655"/>
    </source>
</evidence>
<evidence type="ECO:0000256" key="8">
    <source>
        <dbReference type="ARBA" id="ARBA00032806"/>
    </source>
</evidence>
<dbReference type="EC" id="6.3.2.1" evidence="3"/>
<accession>A0A3B0V0P6</accession>
<dbReference type="Gene3D" id="3.40.50.620">
    <property type="entry name" value="HUPs"/>
    <property type="match status" value="1"/>
</dbReference>
<comment type="pathway">
    <text evidence="1">Cofactor biosynthesis; (R)-pantothenate biosynthesis; (R)-pantothenate from (R)-pantoate and beta-alanine: step 1/1.</text>
</comment>
<keyword evidence="6" id="KW-0547">Nucleotide-binding</keyword>
<evidence type="ECO:0000256" key="9">
    <source>
        <dbReference type="ARBA" id="ARBA00048258"/>
    </source>
</evidence>